<dbReference type="AlphaFoldDB" id="G2E4T2"/>
<feature type="region of interest" description="Disordered" evidence="1">
    <location>
        <begin position="58"/>
        <end position="77"/>
    </location>
</feature>
<feature type="region of interest" description="Disordered" evidence="1">
    <location>
        <begin position="248"/>
        <end position="285"/>
    </location>
</feature>
<dbReference type="PATRIC" id="fig|765913.3.peg.3361"/>
<protein>
    <submittedName>
        <fullName evidence="3">Putative signal transduction protein with Nacht domain</fullName>
    </submittedName>
</protein>
<dbReference type="Gene3D" id="3.40.50.300">
    <property type="entry name" value="P-loop containing nucleotide triphosphate hydrolases"/>
    <property type="match status" value="1"/>
</dbReference>
<dbReference type="EMBL" id="AFWT01000026">
    <property type="protein sequence ID" value="EGV29558.1"/>
    <property type="molecule type" value="Genomic_DNA"/>
</dbReference>
<dbReference type="InterPro" id="IPR003593">
    <property type="entry name" value="AAA+_ATPase"/>
</dbReference>
<dbReference type="Pfam" id="PF05729">
    <property type="entry name" value="NACHT"/>
    <property type="match status" value="1"/>
</dbReference>
<feature type="domain" description="NACHT" evidence="2">
    <location>
        <begin position="88"/>
        <end position="228"/>
    </location>
</feature>
<sequence>MSTLHTIAERNARVSARGEYARWLARRFGDLDLLLTKEGEDRVHLRDIYVPVRLDTEDRGDESIGDAEGLKEEQPPGRDARELIAELPLVAISGRPGSGKTTLVQAIVGELVSERSSEFRRRLVGQRGILPVPLILRDYQNELPSVQCLDDLLEHWWRQASREAADKGYRLDIQRLRQSYATDGDRLPLFLLFDGIDEVGGLEPRRHLLELALSAVEAGHRVVLTGRPTGFQDLPIGSMQWVEPEEDLMQAEASEPESMDPLVSSEPEEATNASPVAPSDEPAPRLDTLLRDIRNRTIRARDKLTLSDSVSVTVTRQLRLHHIQPFVWPQIRAFIERFFLIRDEWRAERERFLADFESALSDAQRGYLLTLARRPIFLTLMALVHANDRRMPHGRADLYRRIIDLYLVRQNQQRRLRWSCKGGEMPHWDEREVRRALGYLAWRSQHRGAKAKGANNERDRRQVVWTGSELLAELQILLSPENAAGGGFREIRPEDAEDLLGYFLHPTGLLVEPAEDRFQFAHLSFQEYLCAEYIHGRALALGSRRFLDGIQDLLYANLGLPGWDEVGLLLLCIHANQGPQTERTAHLELLTELDPAELPQARLLIAALTGQELDFDEAERLRWLPLAAATALVYPNERLAKGFSRVTPWSGPGLELLQGLFAATDPLEWLRVQSRAASPGGMSEHDWAAHSLNGKMLALWQQPPNVLSTLFGVAEGHAYALLLLANQSGWGAATPARGEDPAPMDTVLESVMTEWLEQLATEDSGLLYRRGVVDEIPSLPGVMASTLELQRLLLPTGSLWLAFLARVPLDAWILQGELLDRFSFLFGQVANVYGRYPRERPPAATRLALTLYQALRACEAMIDGSSSTEFVRSRLLALGLSLSPILELSLDRLQQLSQSLPASPSPVRSFPLSLSLNWSMSKPSPSHLSVSLSLEPTRNMAASLAKIEVLSQPMREFLANAAIRAESLAEGQTTTLAVALETFGYRFAALDWFEEQAEDPNLMLRRGLRPGEPLPRDLGLFDDTGRPLNPFPRTALLRLRDWLDDDDRILHWVFPDGLPEAEERDLREQLHILHHAEQPDGSRGQPWSPIAALDAVLADWPEDQPTREVSLAAVERDLMPVLEALFPDA</sequence>
<evidence type="ECO:0000313" key="3">
    <source>
        <dbReference type="EMBL" id="EGV29558.1"/>
    </source>
</evidence>
<dbReference type="PANTHER" id="PTHR46844:SF1">
    <property type="entry name" value="SLR5058 PROTEIN"/>
    <property type="match status" value="1"/>
</dbReference>
<reference evidence="3 4" key="1">
    <citation type="submission" date="2011-06" db="EMBL/GenBank/DDBJ databases">
        <title>The draft genome of Thiorhodococcus drewsii AZ1.</title>
        <authorList>
            <consortium name="US DOE Joint Genome Institute (JGI-PGF)"/>
            <person name="Lucas S."/>
            <person name="Han J."/>
            <person name="Lapidus A."/>
            <person name="Cheng J.-F."/>
            <person name="Goodwin L."/>
            <person name="Pitluck S."/>
            <person name="Peters L."/>
            <person name="Land M.L."/>
            <person name="Hauser L."/>
            <person name="Vogl K."/>
            <person name="Liu Z."/>
            <person name="Imhoff J."/>
            <person name="Thiel V."/>
            <person name="Frigaard N.-U."/>
            <person name="Bryant D.A."/>
            <person name="Woyke T.J."/>
        </authorList>
    </citation>
    <scope>NUCLEOTIDE SEQUENCE [LARGE SCALE GENOMIC DNA]</scope>
    <source>
        <strain evidence="3 4">AZ1</strain>
    </source>
</reference>
<evidence type="ECO:0000313" key="4">
    <source>
        <dbReference type="Proteomes" id="UP000004200"/>
    </source>
</evidence>
<dbReference type="Proteomes" id="UP000004200">
    <property type="component" value="Unassembled WGS sequence"/>
</dbReference>
<dbReference type="RefSeq" id="WP_007042008.1">
    <property type="nucleotide sequence ID" value="NZ_AFWT01000026.1"/>
</dbReference>
<dbReference type="SMART" id="SM00382">
    <property type="entry name" value="AAA"/>
    <property type="match status" value="1"/>
</dbReference>
<evidence type="ECO:0000256" key="1">
    <source>
        <dbReference type="SAM" id="MobiDB-lite"/>
    </source>
</evidence>
<dbReference type="InterPro" id="IPR027417">
    <property type="entry name" value="P-loop_NTPase"/>
</dbReference>
<dbReference type="InterPro" id="IPR007111">
    <property type="entry name" value="NACHT_NTPase"/>
</dbReference>
<feature type="compositionally biased region" description="Acidic residues" evidence="1">
    <location>
        <begin position="248"/>
        <end position="258"/>
    </location>
</feature>
<feature type="compositionally biased region" description="Basic and acidic residues" evidence="1">
    <location>
        <begin position="68"/>
        <end position="77"/>
    </location>
</feature>
<name>G2E4T2_9GAMM</name>
<dbReference type="eggNOG" id="COG5635">
    <property type="taxonomic scope" value="Bacteria"/>
</dbReference>
<comment type="caution">
    <text evidence="3">The sequence shown here is derived from an EMBL/GenBank/DDBJ whole genome shotgun (WGS) entry which is preliminary data.</text>
</comment>
<proteinExistence type="predicted"/>
<dbReference type="OrthoDB" id="5625870at2"/>
<keyword evidence="4" id="KW-1185">Reference proteome</keyword>
<evidence type="ECO:0000259" key="2">
    <source>
        <dbReference type="PROSITE" id="PS50837"/>
    </source>
</evidence>
<dbReference type="SUPFAM" id="SSF52540">
    <property type="entry name" value="P-loop containing nucleoside triphosphate hydrolases"/>
    <property type="match status" value="1"/>
</dbReference>
<dbReference type="PROSITE" id="PS50837">
    <property type="entry name" value="NACHT"/>
    <property type="match status" value="1"/>
</dbReference>
<gene>
    <name evidence="3" type="ORF">ThidrDRAFT_3295</name>
</gene>
<dbReference type="PANTHER" id="PTHR46844">
    <property type="entry name" value="SLR5058 PROTEIN"/>
    <property type="match status" value="1"/>
</dbReference>
<dbReference type="STRING" id="765913.ThidrDRAFT_3295"/>
<accession>G2E4T2</accession>
<organism evidence="3 4">
    <name type="scientific">Thiorhodococcus drewsii AZ1</name>
    <dbReference type="NCBI Taxonomy" id="765913"/>
    <lineage>
        <taxon>Bacteria</taxon>
        <taxon>Pseudomonadati</taxon>
        <taxon>Pseudomonadota</taxon>
        <taxon>Gammaproteobacteria</taxon>
        <taxon>Chromatiales</taxon>
        <taxon>Chromatiaceae</taxon>
        <taxon>Thiorhodococcus</taxon>
    </lineage>
</organism>